<dbReference type="PANTHER" id="PTHR10963">
    <property type="entry name" value="GLYCOSYL HYDROLASE-RELATED"/>
    <property type="match status" value="1"/>
</dbReference>
<evidence type="ECO:0000256" key="10">
    <source>
        <dbReference type="ARBA" id="ARBA00023295"/>
    </source>
</evidence>
<evidence type="ECO:0000256" key="1">
    <source>
        <dbReference type="ARBA" id="ARBA00000822"/>
    </source>
</evidence>
<dbReference type="InterPro" id="IPR000757">
    <property type="entry name" value="Beta-glucanase-like"/>
</dbReference>
<evidence type="ECO:0000256" key="11">
    <source>
        <dbReference type="ARBA" id="ARBA00023316"/>
    </source>
</evidence>
<comment type="catalytic activity">
    <reaction evidence="1">
        <text>Random endo-hydrolysis of N-acetyl-beta-D-glucosaminide (1-&gt;4)-beta-linkages in chitin and chitodextrins.</text>
        <dbReference type="EC" id="3.2.1.14"/>
    </reaction>
</comment>
<accession>A0A9P4LHT5</accession>
<dbReference type="CDD" id="cd02183">
    <property type="entry name" value="GH16_fungal_CRH1_transglycosylase"/>
    <property type="match status" value="1"/>
</dbReference>
<dbReference type="Gene3D" id="2.60.120.200">
    <property type="match status" value="1"/>
</dbReference>
<dbReference type="Proteomes" id="UP000799777">
    <property type="component" value="Unassembled WGS sequence"/>
</dbReference>
<evidence type="ECO:0000256" key="7">
    <source>
        <dbReference type="ARBA" id="ARBA00022801"/>
    </source>
</evidence>
<evidence type="ECO:0000256" key="12">
    <source>
        <dbReference type="ARBA" id="ARBA00038074"/>
    </source>
</evidence>
<dbReference type="InterPro" id="IPR013320">
    <property type="entry name" value="ConA-like_dom_sf"/>
</dbReference>
<dbReference type="PROSITE" id="PS51762">
    <property type="entry name" value="GH16_2"/>
    <property type="match status" value="1"/>
</dbReference>
<dbReference type="PANTHER" id="PTHR10963:SF27">
    <property type="entry name" value="GLYCOSIDASE-RELATED"/>
    <property type="match status" value="1"/>
</dbReference>
<evidence type="ECO:0000256" key="13">
    <source>
        <dbReference type="ARBA" id="ARBA00093308"/>
    </source>
</evidence>
<keyword evidence="17" id="KW-1185">Reference proteome</keyword>
<comment type="subcellular location">
    <subcellularLocation>
        <location evidence="2">Membrane</location>
    </subcellularLocation>
</comment>
<evidence type="ECO:0000256" key="4">
    <source>
        <dbReference type="ARBA" id="ARBA00022676"/>
    </source>
</evidence>
<organism evidence="16 17">
    <name type="scientific">Setomelanomma holmii</name>
    <dbReference type="NCBI Taxonomy" id="210430"/>
    <lineage>
        <taxon>Eukaryota</taxon>
        <taxon>Fungi</taxon>
        <taxon>Dikarya</taxon>
        <taxon>Ascomycota</taxon>
        <taxon>Pezizomycotina</taxon>
        <taxon>Dothideomycetes</taxon>
        <taxon>Pleosporomycetidae</taxon>
        <taxon>Pleosporales</taxon>
        <taxon>Pleosporineae</taxon>
        <taxon>Phaeosphaeriaceae</taxon>
        <taxon>Setomelanomma</taxon>
    </lineage>
</organism>
<dbReference type="EMBL" id="ML978230">
    <property type="protein sequence ID" value="KAF2027196.1"/>
    <property type="molecule type" value="Genomic_DNA"/>
</dbReference>
<gene>
    <name evidence="16" type="ORF">EK21DRAFT_72501</name>
</gene>
<keyword evidence="6" id="KW-0732">Signal</keyword>
<keyword evidence="10" id="KW-0326">Glycosidase</keyword>
<evidence type="ECO:0000313" key="17">
    <source>
        <dbReference type="Proteomes" id="UP000799777"/>
    </source>
</evidence>
<dbReference type="GO" id="GO:0016757">
    <property type="term" value="F:glycosyltransferase activity"/>
    <property type="evidence" value="ECO:0007669"/>
    <property type="project" value="UniProtKB-KW"/>
</dbReference>
<evidence type="ECO:0000256" key="9">
    <source>
        <dbReference type="ARBA" id="ARBA00023180"/>
    </source>
</evidence>
<dbReference type="GO" id="GO:0008843">
    <property type="term" value="F:endochitinase activity"/>
    <property type="evidence" value="ECO:0007669"/>
    <property type="project" value="UniProtKB-EC"/>
</dbReference>
<evidence type="ECO:0000256" key="5">
    <source>
        <dbReference type="ARBA" id="ARBA00022679"/>
    </source>
</evidence>
<keyword evidence="8" id="KW-0472">Membrane</keyword>
<evidence type="ECO:0000256" key="6">
    <source>
        <dbReference type="ARBA" id="ARBA00022729"/>
    </source>
</evidence>
<evidence type="ECO:0000256" key="14">
    <source>
        <dbReference type="SAM" id="MobiDB-lite"/>
    </source>
</evidence>
<reference evidence="16" key="1">
    <citation type="journal article" date="2020" name="Stud. Mycol.">
        <title>101 Dothideomycetes genomes: a test case for predicting lifestyles and emergence of pathogens.</title>
        <authorList>
            <person name="Haridas S."/>
            <person name="Albert R."/>
            <person name="Binder M."/>
            <person name="Bloem J."/>
            <person name="Labutti K."/>
            <person name="Salamov A."/>
            <person name="Andreopoulos B."/>
            <person name="Baker S."/>
            <person name="Barry K."/>
            <person name="Bills G."/>
            <person name="Bluhm B."/>
            <person name="Cannon C."/>
            <person name="Castanera R."/>
            <person name="Culley D."/>
            <person name="Daum C."/>
            <person name="Ezra D."/>
            <person name="Gonzalez J."/>
            <person name="Henrissat B."/>
            <person name="Kuo A."/>
            <person name="Liang C."/>
            <person name="Lipzen A."/>
            <person name="Lutzoni F."/>
            <person name="Magnuson J."/>
            <person name="Mondo S."/>
            <person name="Nolan M."/>
            <person name="Ohm R."/>
            <person name="Pangilinan J."/>
            <person name="Park H.-J."/>
            <person name="Ramirez L."/>
            <person name="Alfaro M."/>
            <person name="Sun H."/>
            <person name="Tritt A."/>
            <person name="Yoshinaga Y."/>
            <person name="Zwiers L.-H."/>
            <person name="Turgeon B."/>
            <person name="Goodwin S."/>
            <person name="Spatafora J."/>
            <person name="Crous P."/>
            <person name="Grigoriev I."/>
        </authorList>
    </citation>
    <scope>NUCLEOTIDE SEQUENCE</scope>
    <source>
        <strain evidence="16">CBS 110217</strain>
    </source>
</reference>
<dbReference type="AlphaFoldDB" id="A0A9P4LHT5"/>
<keyword evidence="7" id="KW-0378">Hydrolase</keyword>
<evidence type="ECO:0000256" key="8">
    <source>
        <dbReference type="ARBA" id="ARBA00023136"/>
    </source>
</evidence>
<feature type="region of interest" description="Disordered" evidence="14">
    <location>
        <begin position="229"/>
        <end position="273"/>
    </location>
</feature>
<proteinExistence type="inferred from homology"/>
<dbReference type="EC" id="3.2.1.14" evidence="3"/>
<keyword evidence="9" id="KW-0325">Glycoprotein</keyword>
<keyword evidence="5" id="KW-0808">Transferase</keyword>
<name>A0A9P4LHT5_9PLEO</name>
<protein>
    <recommendedName>
        <fullName evidence="3">chitinase</fullName>
        <ecNumber evidence="3">3.2.1.14</ecNumber>
    </recommendedName>
</protein>
<comment type="caution">
    <text evidence="16">The sequence shown here is derived from an EMBL/GenBank/DDBJ whole genome shotgun (WGS) entry which is preliminary data.</text>
</comment>
<dbReference type="SUPFAM" id="SSF49899">
    <property type="entry name" value="Concanavalin A-like lectins/glucanases"/>
    <property type="match status" value="1"/>
</dbReference>
<dbReference type="Pfam" id="PF00722">
    <property type="entry name" value="Glyco_hydro_16"/>
    <property type="match status" value="1"/>
</dbReference>
<keyword evidence="11" id="KW-0961">Cell wall biogenesis/degradation</keyword>
<keyword evidence="4" id="KW-0328">Glycosyltransferase</keyword>
<dbReference type="GO" id="GO:0031505">
    <property type="term" value="P:fungal-type cell wall organization"/>
    <property type="evidence" value="ECO:0007669"/>
    <property type="project" value="TreeGrafter"/>
</dbReference>
<dbReference type="GO" id="GO:0016020">
    <property type="term" value="C:membrane"/>
    <property type="evidence" value="ECO:0007669"/>
    <property type="project" value="UniProtKB-SubCell"/>
</dbReference>
<evidence type="ECO:0000259" key="15">
    <source>
        <dbReference type="PROSITE" id="PS51762"/>
    </source>
</evidence>
<comment type="function">
    <text evidence="13">Dual chitinase/transglycosylase that plays a role in cell wall architecture. Chitinase and transglycosylase activities are coupled. Required for the polysaccharide cross-linking at the septa and the cell wall. More specifically, transfers chitin to 1,6-beta-glucan in the cell wall.</text>
</comment>
<dbReference type="GO" id="GO:0009277">
    <property type="term" value="C:fungal-type cell wall"/>
    <property type="evidence" value="ECO:0007669"/>
    <property type="project" value="TreeGrafter"/>
</dbReference>
<sequence>MPATFETDFKAGKDAVKGWKQTAGSLTYGAGGAEFIVAKAGDAPTIQSEGFFHFGYVEAKMTAAKGQGIISSIVLQSQDLDEVDWEWIGGQEGKVQMNYFGKGNTTTYDRMIEAPVATTQTETHTYALNWTAEALTWIIDGKAVRTLNYADANGGKNYPQTPCNVRLGNWPGGDSENKGTVEWAGGKVDYSQAPFTMTVESVKVINYSPGTEYKWTDKTGSKDSIEVIGAGDKNGSPQNSAVIKPSATASANPIASDVNTPGNGKGDGGKESGKPCECGTVIVTVTGPPPAASFSTQVSALQPSSLVSVPVISSAKPPTLTSVAPSQPPYPTSGLLVETKPPPVVPIPSAPTGVIPTPVIPTPSRNATTSAPAQFTGAASHNKAGMMVGAFAGAVLLAF</sequence>
<feature type="domain" description="GH16" evidence="15">
    <location>
        <begin position="1"/>
        <end position="199"/>
    </location>
</feature>
<dbReference type="GO" id="GO:0005975">
    <property type="term" value="P:carbohydrate metabolic process"/>
    <property type="evidence" value="ECO:0007669"/>
    <property type="project" value="InterPro"/>
</dbReference>
<dbReference type="InterPro" id="IPR050546">
    <property type="entry name" value="Glycosyl_Hydrlase_16"/>
</dbReference>
<evidence type="ECO:0000313" key="16">
    <source>
        <dbReference type="EMBL" id="KAF2027196.1"/>
    </source>
</evidence>
<dbReference type="FunFam" id="2.60.120.200:FF:000152">
    <property type="entry name" value="Cell wall glucanase"/>
    <property type="match status" value="1"/>
</dbReference>
<dbReference type="OrthoDB" id="4781at2759"/>
<evidence type="ECO:0000256" key="2">
    <source>
        <dbReference type="ARBA" id="ARBA00004370"/>
    </source>
</evidence>
<feature type="compositionally biased region" description="Polar residues" evidence="14">
    <location>
        <begin position="235"/>
        <end position="261"/>
    </location>
</feature>
<comment type="similarity">
    <text evidence="12">Belongs to the glycosyl hydrolase 16 family. CRH1 subfamily.</text>
</comment>
<evidence type="ECO:0000256" key="3">
    <source>
        <dbReference type="ARBA" id="ARBA00012729"/>
    </source>
</evidence>